<dbReference type="InterPro" id="IPR013216">
    <property type="entry name" value="Methyltransf_11"/>
</dbReference>
<organism evidence="2 3">
    <name type="scientific">Candidatus Desulfovibrio trichonymphae</name>
    <dbReference type="NCBI Taxonomy" id="1725232"/>
    <lineage>
        <taxon>Bacteria</taxon>
        <taxon>Pseudomonadati</taxon>
        <taxon>Thermodesulfobacteriota</taxon>
        <taxon>Desulfovibrionia</taxon>
        <taxon>Desulfovibrionales</taxon>
        <taxon>Desulfovibrionaceae</taxon>
        <taxon>Desulfovibrio</taxon>
    </lineage>
</organism>
<evidence type="ECO:0000259" key="1">
    <source>
        <dbReference type="Pfam" id="PF08241"/>
    </source>
</evidence>
<dbReference type="GO" id="GO:0008757">
    <property type="term" value="F:S-adenosylmethionine-dependent methyltransferase activity"/>
    <property type="evidence" value="ECO:0007669"/>
    <property type="project" value="InterPro"/>
</dbReference>
<dbReference type="RefSeq" id="WP_231941771.1">
    <property type="nucleotide sequence ID" value="NZ_AP017368.1"/>
</dbReference>
<feature type="domain" description="Methyltransferase type 11" evidence="1">
    <location>
        <begin position="39"/>
        <end position="124"/>
    </location>
</feature>
<dbReference type="Gene3D" id="3.40.50.150">
    <property type="entry name" value="Vaccinia Virus protein VP39"/>
    <property type="match status" value="1"/>
</dbReference>
<keyword evidence="2" id="KW-0489">Methyltransferase</keyword>
<dbReference type="GO" id="GO:0032259">
    <property type="term" value="P:methylation"/>
    <property type="evidence" value="ECO:0007669"/>
    <property type="project" value="UniProtKB-KW"/>
</dbReference>
<reference evidence="2 3" key="1">
    <citation type="journal article" date="2017" name="ISME J.">
        <title>Genome of 'Ca. Desulfovibrio trichonymphae', an H2-oxidizing bacterium in a tripartite symbiotic system within a protist cell in the termite gut.</title>
        <authorList>
            <person name="Kuwahara H."/>
            <person name="Yuki M."/>
            <person name="Izawa K."/>
            <person name="Ohkuma M."/>
            <person name="Hongoh Y."/>
        </authorList>
    </citation>
    <scope>NUCLEOTIDE SEQUENCE [LARGE SCALE GENOMIC DNA]</scope>
    <source>
        <strain evidence="2 3">Rs-N31</strain>
    </source>
</reference>
<keyword evidence="2" id="KW-0808">Transferase</keyword>
<accession>A0A1J1DQR2</accession>
<dbReference type="InterPro" id="IPR029063">
    <property type="entry name" value="SAM-dependent_MTases_sf"/>
</dbReference>
<sequence length="239" mass="25992">MSQNKNRFMQASGRLALKARADLLQNSLAVWPRRGKSLLEINCGAGFFLPMFRDCGFDVTGTELAPELRALALENVSFKADVAAAADDHLPFEDDAFDWVILHVAVSNTAGLAASVREALRVAAGGLAVTFWNAASLPYVAYTLCGCKDFLPAPSHIWWRVWRLLKNLDVGRLTSLSALAGPVCTWDKQGTSAVCHACLRVLPLLGAWCLIRMDIAPAGFVTPLPLRLEKARLVQADAM</sequence>
<dbReference type="Proteomes" id="UP000242645">
    <property type="component" value="Chromosome"/>
</dbReference>
<name>A0A1J1DQR2_9BACT</name>
<dbReference type="AlphaFoldDB" id="A0A1J1DQR2"/>
<gene>
    <name evidence="2" type="ORF">RSDT_0642</name>
</gene>
<proteinExistence type="predicted"/>
<keyword evidence="3" id="KW-1185">Reference proteome</keyword>
<dbReference type="EMBL" id="AP017368">
    <property type="protein sequence ID" value="BAV92154.1"/>
    <property type="molecule type" value="Genomic_DNA"/>
</dbReference>
<evidence type="ECO:0000313" key="3">
    <source>
        <dbReference type="Proteomes" id="UP000242645"/>
    </source>
</evidence>
<dbReference type="SUPFAM" id="SSF53335">
    <property type="entry name" value="S-adenosyl-L-methionine-dependent methyltransferases"/>
    <property type="match status" value="1"/>
</dbReference>
<protein>
    <submittedName>
        <fullName evidence="2">Uncharacterized methyltransferase</fullName>
    </submittedName>
</protein>
<evidence type="ECO:0000313" key="2">
    <source>
        <dbReference type="EMBL" id="BAV92154.1"/>
    </source>
</evidence>
<dbReference type="Pfam" id="PF08241">
    <property type="entry name" value="Methyltransf_11"/>
    <property type="match status" value="1"/>
</dbReference>
<dbReference type="KEGG" id="dtr:RSDT_0642"/>